<keyword evidence="1" id="KW-0732">Signal</keyword>
<keyword evidence="3" id="KW-1185">Reference proteome</keyword>
<dbReference type="EMBL" id="CP000248">
    <property type="protein sequence ID" value="ABD25996.1"/>
    <property type="molecule type" value="Genomic_DNA"/>
</dbReference>
<evidence type="ECO:0000256" key="1">
    <source>
        <dbReference type="SAM" id="SignalP"/>
    </source>
</evidence>
<feature type="chain" id="PRO_5004208419" evidence="1">
    <location>
        <begin position="22"/>
        <end position="175"/>
    </location>
</feature>
<dbReference type="STRING" id="279238.Saro_1556"/>
<organism evidence="2 3">
    <name type="scientific">Novosphingobium aromaticivorans (strain ATCC 700278 / DSM 12444 / CCUG 56034 / CIP 105152 / NBRC 16084 / F199)</name>
    <dbReference type="NCBI Taxonomy" id="279238"/>
    <lineage>
        <taxon>Bacteria</taxon>
        <taxon>Pseudomonadati</taxon>
        <taxon>Pseudomonadota</taxon>
        <taxon>Alphaproteobacteria</taxon>
        <taxon>Sphingomonadales</taxon>
        <taxon>Sphingomonadaceae</taxon>
        <taxon>Novosphingobium</taxon>
    </lineage>
</organism>
<feature type="signal peptide" evidence="1">
    <location>
        <begin position="1"/>
        <end position="21"/>
    </location>
</feature>
<dbReference type="AlphaFoldDB" id="Q2G827"/>
<evidence type="ECO:0000313" key="3">
    <source>
        <dbReference type="Proteomes" id="UP000009134"/>
    </source>
</evidence>
<sequence length="175" mass="19150">MKRLLTMFCALAALTGSPLFAQDNGAAMAEVVRQLRLTADRMEGQLPASDIADMRRQADDLERENKLGAFSASSAPPVSKRAAERIAAEHGGRLDWLDQHPACVGYGWENYRTFRLASGDRDAERDVLCQRAFGNYAAYMAGQRAGDFAGSDALREAYDKAAHAAVDFFERRTGG</sequence>
<name>Q2G827_NOVAD</name>
<evidence type="ECO:0000313" key="2">
    <source>
        <dbReference type="EMBL" id="ABD25996.1"/>
    </source>
</evidence>
<dbReference type="HOGENOM" id="CLU_1530995_0_0_5"/>
<proteinExistence type="predicted"/>
<gene>
    <name evidence="2" type="ordered locus">Saro_1556</name>
</gene>
<protein>
    <submittedName>
        <fullName evidence="2">Uncharacterized protein</fullName>
    </submittedName>
</protein>
<dbReference type="KEGG" id="nar:Saro_1556"/>
<dbReference type="Proteomes" id="UP000009134">
    <property type="component" value="Chromosome"/>
</dbReference>
<reference evidence="3" key="1">
    <citation type="submission" date="2006-01" db="EMBL/GenBank/DDBJ databases">
        <title>Complete sequence of Novosphingobium aromaticivorans DSM 12444.</title>
        <authorList>
            <consortium name="US DOE Joint Genome Institute"/>
            <person name="Copeland A."/>
            <person name="Lucas S."/>
            <person name="Lapidus A."/>
            <person name="Barry K."/>
            <person name="Detter J.C."/>
            <person name="Glavina T."/>
            <person name="Hammon N."/>
            <person name="Israni S."/>
            <person name="Pitluck S."/>
            <person name="Chain P."/>
            <person name="Malfatti S."/>
            <person name="Shin M."/>
            <person name="Vergez L."/>
            <person name="Schmutz J."/>
            <person name="Larimer F."/>
            <person name="Land M."/>
            <person name="Kyrpides N."/>
            <person name="Ivanova N."/>
            <person name="Fredrickson J."/>
            <person name="Balkwill D."/>
            <person name="Romine M.F."/>
            <person name="Richardson P."/>
        </authorList>
    </citation>
    <scope>NUCLEOTIDE SEQUENCE [LARGE SCALE GENOMIC DNA]</scope>
    <source>
        <strain evidence="3">ATCC 700278 / DSM 12444 / CCUG 56034 / CIP 105152 / NBRC 16084 / F199</strain>
    </source>
</reference>
<dbReference type="RefSeq" id="WP_011445206.1">
    <property type="nucleotide sequence ID" value="NC_007794.1"/>
</dbReference>
<accession>Q2G827</accession>
<dbReference type="eggNOG" id="ENOG50300NX">
    <property type="taxonomic scope" value="Bacteria"/>
</dbReference>